<reference evidence="2 3" key="1">
    <citation type="journal article" date="2023" name="G3 (Bethesda)">
        <title>A chromosome-length genome assembly and annotation of blackberry (Rubus argutus, cv. 'Hillquist').</title>
        <authorList>
            <person name="Bruna T."/>
            <person name="Aryal R."/>
            <person name="Dudchenko O."/>
            <person name="Sargent D.J."/>
            <person name="Mead D."/>
            <person name="Buti M."/>
            <person name="Cavallini A."/>
            <person name="Hytonen T."/>
            <person name="Andres J."/>
            <person name="Pham M."/>
            <person name="Weisz D."/>
            <person name="Mascagni F."/>
            <person name="Usai G."/>
            <person name="Natali L."/>
            <person name="Bassil N."/>
            <person name="Fernandez G.E."/>
            <person name="Lomsadze A."/>
            <person name="Armour M."/>
            <person name="Olukolu B."/>
            <person name="Poorten T."/>
            <person name="Britton C."/>
            <person name="Davik J."/>
            <person name="Ashrafi H."/>
            <person name="Aiden E.L."/>
            <person name="Borodovsky M."/>
            <person name="Worthington M."/>
        </authorList>
    </citation>
    <scope>NUCLEOTIDE SEQUENCE [LARGE SCALE GENOMIC DNA]</scope>
    <source>
        <strain evidence="2">PI 553951</strain>
    </source>
</reference>
<evidence type="ECO:0000313" key="2">
    <source>
        <dbReference type="EMBL" id="KAK9911223.1"/>
    </source>
</evidence>
<evidence type="ECO:0000313" key="3">
    <source>
        <dbReference type="Proteomes" id="UP001457282"/>
    </source>
</evidence>
<organism evidence="2 3">
    <name type="scientific">Rubus argutus</name>
    <name type="common">Southern blackberry</name>
    <dbReference type="NCBI Taxonomy" id="59490"/>
    <lineage>
        <taxon>Eukaryota</taxon>
        <taxon>Viridiplantae</taxon>
        <taxon>Streptophyta</taxon>
        <taxon>Embryophyta</taxon>
        <taxon>Tracheophyta</taxon>
        <taxon>Spermatophyta</taxon>
        <taxon>Magnoliopsida</taxon>
        <taxon>eudicotyledons</taxon>
        <taxon>Gunneridae</taxon>
        <taxon>Pentapetalae</taxon>
        <taxon>rosids</taxon>
        <taxon>fabids</taxon>
        <taxon>Rosales</taxon>
        <taxon>Rosaceae</taxon>
        <taxon>Rosoideae</taxon>
        <taxon>Rosoideae incertae sedis</taxon>
        <taxon>Rubus</taxon>
    </lineage>
</organism>
<accession>A0AAW1VV75</accession>
<gene>
    <name evidence="2" type="ORF">M0R45_035144</name>
</gene>
<sequence>MLYKHMATWNLDQEVVPGVSRSSWILLFRMIVLVVLSLDLTKTIVGKCVREGGGSSNYGDVPLQASIAAQDWLVPSNRHTGSGREMFRMQFGRKMDTSDYRNQENESDGPKRNGNEEANEHSEGEHSINGEDLLDITDEYALDGEVGEN</sequence>
<dbReference type="Proteomes" id="UP001457282">
    <property type="component" value="Unassembled WGS sequence"/>
</dbReference>
<keyword evidence="3" id="KW-1185">Reference proteome</keyword>
<feature type="compositionally biased region" description="Acidic residues" evidence="1">
    <location>
        <begin position="132"/>
        <end position="149"/>
    </location>
</feature>
<protein>
    <submittedName>
        <fullName evidence="2">Uncharacterized protein</fullName>
    </submittedName>
</protein>
<proteinExistence type="predicted"/>
<evidence type="ECO:0000256" key="1">
    <source>
        <dbReference type="SAM" id="MobiDB-lite"/>
    </source>
</evidence>
<feature type="region of interest" description="Disordered" evidence="1">
    <location>
        <begin position="94"/>
        <end position="149"/>
    </location>
</feature>
<dbReference type="EMBL" id="JBEDUW010000007">
    <property type="protein sequence ID" value="KAK9911223.1"/>
    <property type="molecule type" value="Genomic_DNA"/>
</dbReference>
<comment type="caution">
    <text evidence="2">The sequence shown here is derived from an EMBL/GenBank/DDBJ whole genome shotgun (WGS) entry which is preliminary data.</text>
</comment>
<feature type="compositionally biased region" description="Basic and acidic residues" evidence="1">
    <location>
        <begin position="94"/>
        <end position="129"/>
    </location>
</feature>
<name>A0AAW1VV75_RUBAR</name>
<dbReference type="AlphaFoldDB" id="A0AAW1VV75"/>